<feature type="binding site" evidence="5">
    <location>
        <position position="182"/>
    </location>
    <ligand>
        <name>S-adenosyl-L-methionine</name>
        <dbReference type="ChEBI" id="CHEBI:59789"/>
    </ligand>
</feature>
<evidence type="ECO:0000256" key="5">
    <source>
        <dbReference type="HAMAP-Rule" id="MF_02126"/>
    </source>
</evidence>
<dbReference type="InterPro" id="IPR019874">
    <property type="entry name" value="RF_methyltr_PrmC"/>
</dbReference>
<gene>
    <name evidence="5 8" type="primary">prmC</name>
    <name evidence="8" type="ORF">FXN65_23245</name>
</gene>
<proteinExistence type="inferred from homology"/>
<dbReference type="RefSeq" id="WP_151136850.1">
    <property type="nucleotide sequence ID" value="NZ_CP043311.1"/>
</dbReference>
<dbReference type="Pfam" id="PF05175">
    <property type="entry name" value="MTS"/>
    <property type="match status" value="1"/>
</dbReference>
<keyword evidence="9" id="KW-1185">Reference proteome</keyword>
<feature type="binding site" evidence="5">
    <location>
        <begin position="182"/>
        <end position="185"/>
    </location>
    <ligand>
        <name>substrate</name>
    </ligand>
</feature>
<feature type="binding site" evidence="5">
    <location>
        <position position="139"/>
    </location>
    <ligand>
        <name>S-adenosyl-L-methionine</name>
        <dbReference type="ChEBI" id="CHEBI:59789"/>
    </ligand>
</feature>
<dbReference type="EMBL" id="CP043311">
    <property type="protein sequence ID" value="QEY64846.1"/>
    <property type="molecule type" value="Genomic_DNA"/>
</dbReference>
<evidence type="ECO:0000259" key="7">
    <source>
        <dbReference type="Pfam" id="PF17827"/>
    </source>
</evidence>
<dbReference type="Gene3D" id="1.10.8.10">
    <property type="entry name" value="DNA helicase RuvA subunit, C-terminal domain"/>
    <property type="match status" value="1"/>
</dbReference>
<dbReference type="CDD" id="cd02440">
    <property type="entry name" value="AdoMet_MTases"/>
    <property type="match status" value="1"/>
</dbReference>
<evidence type="ECO:0000313" key="9">
    <source>
        <dbReference type="Proteomes" id="UP000327179"/>
    </source>
</evidence>
<dbReference type="NCBIfam" id="TIGR00536">
    <property type="entry name" value="hemK_fam"/>
    <property type="match status" value="1"/>
</dbReference>
<reference evidence="8 9" key="1">
    <citation type="submission" date="2019-08" db="EMBL/GenBank/DDBJ databases">
        <title>Whole-genome Sequencing of e-waste polymer degrading bacterium Pseudomonas sp. strain PE08.</title>
        <authorList>
            <person name="Kirdat K."/>
            <person name="Debbarma P."/>
            <person name="Narawade N."/>
            <person name="Suyal D."/>
            <person name="Thorat V."/>
            <person name="Shouche Y."/>
            <person name="Goel R."/>
            <person name="Yadav A."/>
        </authorList>
    </citation>
    <scope>NUCLEOTIDE SEQUENCE [LARGE SCALE GENOMIC DNA]</scope>
    <source>
        <strain evidence="8 9">PE08</strain>
    </source>
</reference>
<accession>A0A5J6QVH5</accession>
<dbReference type="GO" id="GO:0102559">
    <property type="term" value="F:peptide chain release factor N(5)-glutamine methyltransferase activity"/>
    <property type="evidence" value="ECO:0007669"/>
    <property type="project" value="UniProtKB-EC"/>
</dbReference>
<comment type="catalytic activity">
    <reaction evidence="4 5">
        <text>L-glutaminyl-[peptide chain release factor] + S-adenosyl-L-methionine = N(5)-methyl-L-glutaminyl-[peptide chain release factor] + S-adenosyl-L-homocysteine + H(+)</text>
        <dbReference type="Rhea" id="RHEA:42896"/>
        <dbReference type="Rhea" id="RHEA-COMP:10271"/>
        <dbReference type="Rhea" id="RHEA-COMP:10272"/>
        <dbReference type="ChEBI" id="CHEBI:15378"/>
        <dbReference type="ChEBI" id="CHEBI:30011"/>
        <dbReference type="ChEBI" id="CHEBI:57856"/>
        <dbReference type="ChEBI" id="CHEBI:59789"/>
        <dbReference type="ChEBI" id="CHEBI:61891"/>
        <dbReference type="EC" id="2.1.1.297"/>
    </reaction>
</comment>
<dbReference type="Pfam" id="PF17827">
    <property type="entry name" value="PrmC_N"/>
    <property type="match status" value="1"/>
</dbReference>
<dbReference type="Gene3D" id="3.40.50.150">
    <property type="entry name" value="Vaccinia Virus protein VP39"/>
    <property type="match status" value="1"/>
</dbReference>
<dbReference type="GO" id="GO:0032259">
    <property type="term" value="P:methylation"/>
    <property type="evidence" value="ECO:0007669"/>
    <property type="project" value="UniProtKB-KW"/>
</dbReference>
<dbReference type="HAMAP" id="MF_02126">
    <property type="entry name" value="RF_methyltr_PrmC"/>
    <property type="match status" value="1"/>
</dbReference>
<dbReference type="PANTHER" id="PTHR18895:SF74">
    <property type="entry name" value="MTRF1L RELEASE FACTOR GLUTAMINE METHYLTRANSFERASE"/>
    <property type="match status" value="1"/>
</dbReference>
<dbReference type="NCBIfam" id="TIGR03534">
    <property type="entry name" value="RF_mod_PrmC"/>
    <property type="match status" value="1"/>
</dbReference>
<dbReference type="PROSITE" id="PS00092">
    <property type="entry name" value="N6_MTASE"/>
    <property type="match status" value="1"/>
</dbReference>
<dbReference type="Proteomes" id="UP000327179">
    <property type="component" value="Chromosome"/>
</dbReference>
<sequence length="276" mass="30423">MTIIASLLGEARLPDSPTPRLDAELLLAAALGKPRSFLHTWPERVVSSEVAERYASYLERRRSGEPVAYILGHQGFWSLDLEVAPDTLIPRPDTELLVETALALLPANPAEVLDLGTGTGAIALALACERLGWKITGVDRISAAVELAERNRARLKLNNARFLESHWFSALGEQRFAMIVSNPPYIRAQDPHLVEGDVRFEPASALVAGADGLDDIRQIIQNAPRHLLPGGWLLLEHGYDQAPDVRDLLSRQGFQQVDSRRDLGGHERISLGQWPC</sequence>
<protein>
    <recommendedName>
        <fullName evidence="5">Release factor glutamine methyltransferase</fullName>
        <shortName evidence="5">RF MTase</shortName>
        <ecNumber evidence="5">2.1.1.297</ecNumber>
    </recommendedName>
    <alternativeName>
        <fullName evidence="5">N5-glutamine methyltransferase PrmC</fullName>
    </alternativeName>
    <alternativeName>
        <fullName evidence="5">Protein-(glutamine-N5) MTase PrmC</fullName>
    </alternativeName>
    <alternativeName>
        <fullName evidence="5">Protein-glutamine N-methyltransferase PrmC</fullName>
    </alternativeName>
</protein>
<comment type="similarity">
    <text evidence="5">Belongs to the protein N5-glutamine methyltransferase family. PrmC subfamily.</text>
</comment>
<evidence type="ECO:0000259" key="6">
    <source>
        <dbReference type="Pfam" id="PF05175"/>
    </source>
</evidence>
<evidence type="ECO:0000256" key="4">
    <source>
        <dbReference type="ARBA" id="ARBA00048391"/>
    </source>
</evidence>
<feature type="binding site" evidence="5">
    <location>
        <position position="167"/>
    </location>
    <ligand>
        <name>S-adenosyl-L-methionine</name>
        <dbReference type="ChEBI" id="CHEBI:59789"/>
    </ligand>
</feature>
<dbReference type="InterPro" id="IPR050320">
    <property type="entry name" value="N5-glutamine_MTase"/>
</dbReference>
<dbReference type="KEGG" id="plal:FXN65_23245"/>
<keyword evidence="2 5" id="KW-0808">Transferase</keyword>
<dbReference type="InterPro" id="IPR029063">
    <property type="entry name" value="SAM-dependent_MTases_sf"/>
</dbReference>
<organism evidence="8 9">
    <name type="scientific">Metapseudomonas lalkuanensis</name>
    <dbReference type="NCBI Taxonomy" id="2604832"/>
    <lineage>
        <taxon>Bacteria</taxon>
        <taxon>Pseudomonadati</taxon>
        <taxon>Pseudomonadota</taxon>
        <taxon>Gammaproteobacteria</taxon>
        <taxon>Pseudomonadales</taxon>
        <taxon>Pseudomonadaceae</taxon>
        <taxon>Metapseudomonas</taxon>
    </lineage>
</organism>
<evidence type="ECO:0000256" key="2">
    <source>
        <dbReference type="ARBA" id="ARBA00022679"/>
    </source>
</evidence>
<dbReference type="InterPro" id="IPR004556">
    <property type="entry name" value="HemK-like"/>
</dbReference>
<comment type="function">
    <text evidence="5">Methylates the class 1 translation termination release factors RF1/PrfA and RF2/PrfB on the glutamine residue of the universally conserved GGQ motif.</text>
</comment>
<evidence type="ECO:0000313" key="8">
    <source>
        <dbReference type="EMBL" id="QEY64846.1"/>
    </source>
</evidence>
<dbReference type="AlphaFoldDB" id="A0A5J6QVH5"/>
<evidence type="ECO:0000256" key="3">
    <source>
        <dbReference type="ARBA" id="ARBA00022691"/>
    </source>
</evidence>
<evidence type="ECO:0000256" key="1">
    <source>
        <dbReference type="ARBA" id="ARBA00022603"/>
    </source>
</evidence>
<dbReference type="InterPro" id="IPR007848">
    <property type="entry name" value="Small_mtfrase_dom"/>
</dbReference>
<dbReference type="PANTHER" id="PTHR18895">
    <property type="entry name" value="HEMK METHYLTRANSFERASE"/>
    <property type="match status" value="1"/>
</dbReference>
<feature type="domain" description="Release factor glutamine methyltransferase N-terminal" evidence="7">
    <location>
        <begin position="9"/>
        <end position="72"/>
    </location>
</feature>
<keyword evidence="1 5" id="KW-0489">Methyltransferase</keyword>
<dbReference type="EC" id="2.1.1.297" evidence="5"/>
<dbReference type="FunFam" id="3.40.50.150:FF:000053">
    <property type="entry name" value="Release factor glutamine methyltransferase"/>
    <property type="match status" value="1"/>
</dbReference>
<dbReference type="SUPFAM" id="SSF53335">
    <property type="entry name" value="S-adenosyl-L-methionine-dependent methyltransferases"/>
    <property type="match status" value="1"/>
</dbReference>
<dbReference type="InterPro" id="IPR040758">
    <property type="entry name" value="PrmC_N"/>
</dbReference>
<name>A0A5J6QVH5_9GAMM</name>
<dbReference type="GO" id="GO:0003676">
    <property type="term" value="F:nucleic acid binding"/>
    <property type="evidence" value="ECO:0007669"/>
    <property type="project" value="InterPro"/>
</dbReference>
<feature type="domain" description="Methyltransferase small" evidence="6">
    <location>
        <begin position="95"/>
        <end position="189"/>
    </location>
</feature>
<feature type="binding site" evidence="5">
    <location>
        <begin position="116"/>
        <end position="120"/>
    </location>
    <ligand>
        <name>S-adenosyl-L-methionine</name>
        <dbReference type="ChEBI" id="CHEBI:59789"/>
    </ligand>
</feature>
<dbReference type="InterPro" id="IPR002052">
    <property type="entry name" value="DNA_methylase_N6_adenine_CS"/>
</dbReference>
<keyword evidence="3 5" id="KW-0949">S-adenosyl-L-methionine</keyword>